<dbReference type="VEuPathDB" id="FungiDB:FUN_021802"/>
<accession>A0A2I1HB01</accession>
<protein>
    <submittedName>
        <fullName evidence="2">Uncharacterized protein</fullName>
    </submittedName>
</protein>
<proteinExistence type="predicted"/>
<comment type="caution">
    <text evidence="2">The sequence shown here is derived from an EMBL/GenBank/DDBJ whole genome shotgun (WGS) entry which is preliminary data.</text>
</comment>
<dbReference type="VEuPathDB" id="FungiDB:RhiirFUN_000514"/>
<name>A0A2I1HB01_9GLOM</name>
<evidence type="ECO:0000256" key="1">
    <source>
        <dbReference type="SAM" id="Coils"/>
    </source>
</evidence>
<dbReference type="VEuPathDB" id="FungiDB:RhiirA1_475397"/>
<keyword evidence="3" id="KW-1185">Reference proteome</keyword>
<feature type="coiled-coil region" evidence="1">
    <location>
        <begin position="1"/>
        <end position="35"/>
    </location>
</feature>
<gene>
    <name evidence="2" type="ORF">RhiirA4_476088</name>
</gene>
<sequence>MQRCKAKHKKHEDELKETEAEIRSVQEKNHNLQRDYDTMVELCRRAIGERNQVRHEHNVLQVDYTQAVRDSTQTGGQLVLANAQLGQVNAQLAHANNQVRFGIQTLGQLRNRLFQQIAALQLNPPLPPPNNSEHSVIWLLLGLPIFEGCEDENFDRFIELYKGYLHSLNINPADAAGGPLAGYKKALGILQACLKGHTAEWYDNNILEKKVRLRNILACIANGAAQYQQVHNVAGNFMNEIWPGYEIDR</sequence>
<dbReference type="Proteomes" id="UP000234323">
    <property type="component" value="Unassembled WGS sequence"/>
</dbReference>
<keyword evidence="1" id="KW-0175">Coiled coil</keyword>
<evidence type="ECO:0000313" key="3">
    <source>
        <dbReference type="Proteomes" id="UP000234323"/>
    </source>
</evidence>
<dbReference type="AlphaFoldDB" id="A0A2I1HB01"/>
<reference evidence="2 3" key="1">
    <citation type="submission" date="2015-10" db="EMBL/GenBank/DDBJ databases">
        <title>Genome analyses suggest a sexual origin of heterokaryosis in a supposedly ancient asexual fungus.</title>
        <authorList>
            <person name="Ropars J."/>
            <person name="Sedzielewska K."/>
            <person name="Noel J."/>
            <person name="Charron P."/>
            <person name="Farinelli L."/>
            <person name="Marton T."/>
            <person name="Kruger M."/>
            <person name="Pelin A."/>
            <person name="Brachmann A."/>
            <person name="Corradi N."/>
        </authorList>
    </citation>
    <scope>NUCLEOTIDE SEQUENCE [LARGE SCALE GENOMIC DNA]</scope>
    <source>
        <strain evidence="2 3">A4</strain>
    </source>
</reference>
<evidence type="ECO:0000313" key="2">
    <source>
        <dbReference type="EMBL" id="PKY56071.1"/>
    </source>
</evidence>
<dbReference type="EMBL" id="LLXI01002056">
    <property type="protein sequence ID" value="PKY56071.1"/>
    <property type="molecule type" value="Genomic_DNA"/>
</dbReference>
<organism evidence="2 3">
    <name type="scientific">Rhizophagus irregularis</name>
    <dbReference type="NCBI Taxonomy" id="588596"/>
    <lineage>
        <taxon>Eukaryota</taxon>
        <taxon>Fungi</taxon>
        <taxon>Fungi incertae sedis</taxon>
        <taxon>Mucoromycota</taxon>
        <taxon>Glomeromycotina</taxon>
        <taxon>Glomeromycetes</taxon>
        <taxon>Glomerales</taxon>
        <taxon>Glomeraceae</taxon>
        <taxon>Rhizophagus</taxon>
    </lineage>
</organism>